<feature type="domain" description="Lipoyl-binding" evidence="2">
    <location>
        <begin position="35"/>
        <end position="112"/>
    </location>
</feature>
<protein>
    <submittedName>
        <fullName evidence="3">Biotin-requiring enzyme</fullName>
    </submittedName>
</protein>
<gene>
    <name evidence="3" type="ORF">SAMN05421804_1102</name>
</gene>
<dbReference type="AlphaFoldDB" id="A0A1G8RYT0"/>
<keyword evidence="1" id="KW-0092">Biotin</keyword>
<dbReference type="FunFam" id="2.40.50.100:FF:000003">
    <property type="entry name" value="Acetyl-CoA carboxylase biotin carboxyl carrier protein"/>
    <property type="match status" value="1"/>
</dbReference>
<dbReference type="EMBL" id="FNDZ01000010">
    <property type="protein sequence ID" value="SDJ21570.1"/>
    <property type="molecule type" value="Genomic_DNA"/>
</dbReference>
<dbReference type="PROSITE" id="PS50968">
    <property type="entry name" value="BIOTINYL_LIPOYL"/>
    <property type="match status" value="1"/>
</dbReference>
<evidence type="ECO:0000313" key="4">
    <source>
        <dbReference type="Proteomes" id="UP000183255"/>
    </source>
</evidence>
<accession>A0A1G8RYT0</accession>
<dbReference type="RefSeq" id="WP_031577081.1">
    <property type="nucleotide sequence ID" value="NZ_FNDZ01000010.1"/>
</dbReference>
<dbReference type="InterPro" id="IPR000089">
    <property type="entry name" value="Biotin_lipoyl"/>
</dbReference>
<proteinExistence type="predicted"/>
<reference evidence="3 4" key="1">
    <citation type="submission" date="2016-10" db="EMBL/GenBank/DDBJ databases">
        <authorList>
            <person name="de Groot N.N."/>
        </authorList>
    </citation>
    <scope>NUCLEOTIDE SEQUENCE [LARGE SCALE GENOMIC DNA]</scope>
    <source>
        <strain evidence="3 4">CGMCC 1.5058</strain>
    </source>
</reference>
<dbReference type="CDD" id="cd06850">
    <property type="entry name" value="biotinyl_domain"/>
    <property type="match status" value="1"/>
</dbReference>
<dbReference type="InterPro" id="IPR001882">
    <property type="entry name" value="Biotin_BS"/>
</dbReference>
<evidence type="ECO:0000313" key="3">
    <source>
        <dbReference type="EMBL" id="SDJ21570.1"/>
    </source>
</evidence>
<dbReference type="Pfam" id="PF00364">
    <property type="entry name" value="Biotin_lipoyl"/>
    <property type="match status" value="1"/>
</dbReference>
<name>A0A1G8RYT0_9CLOT</name>
<evidence type="ECO:0000259" key="2">
    <source>
        <dbReference type="PROSITE" id="PS50968"/>
    </source>
</evidence>
<organism evidence="3 4">
    <name type="scientific">Proteiniclasticum ruminis</name>
    <dbReference type="NCBI Taxonomy" id="398199"/>
    <lineage>
        <taxon>Bacteria</taxon>
        <taxon>Bacillati</taxon>
        <taxon>Bacillota</taxon>
        <taxon>Clostridia</taxon>
        <taxon>Eubacteriales</taxon>
        <taxon>Clostridiaceae</taxon>
        <taxon>Proteiniclasticum</taxon>
    </lineage>
</organism>
<dbReference type="Gene3D" id="2.40.50.100">
    <property type="match status" value="1"/>
</dbReference>
<dbReference type="PROSITE" id="PS00188">
    <property type="entry name" value="BIOTIN"/>
    <property type="match status" value="1"/>
</dbReference>
<dbReference type="SUPFAM" id="SSF51230">
    <property type="entry name" value="Single hybrid motif"/>
    <property type="match status" value="1"/>
</dbReference>
<dbReference type="InterPro" id="IPR011053">
    <property type="entry name" value="Single_hybrid_motif"/>
</dbReference>
<dbReference type="PANTHER" id="PTHR45266">
    <property type="entry name" value="OXALOACETATE DECARBOXYLASE ALPHA CHAIN"/>
    <property type="match status" value="1"/>
</dbReference>
<evidence type="ECO:0000256" key="1">
    <source>
        <dbReference type="ARBA" id="ARBA00023267"/>
    </source>
</evidence>
<dbReference type="Proteomes" id="UP000183255">
    <property type="component" value="Unassembled WGS sequence"/>
</dbReference>
<sequence>MKTYKITVNGKVYEVTVEEASATETAAVKAAPAAPVSAGSGSDEKIEAPIQGTILSMKVQAGSVVKKGQILAILEAMKLENEIVSPFDGTVSSVSAKDGQVVDSGALLLTIATK</sequence>
<dbReference type="PANTHER" id="PTHR45266:SF3">
    <property type="entry name" value="OXALOACETATE DECARBOXYLASE ALPHA CHAIN"/>
    <property type="match status" value="1"/>
</dbReference>
<dbReference type="InterPro" id="IPR050709">
    <property type="entry name" value="Biotin_Carboxyl_Carrier/Decarb"/>
</dbReference>